<feature type="binding site" evidence="9">
    <location>
        <position position="21"/>
    </location>
    <ligand>
        <name>3-phosphoshikimate</name>
        <dbReference type="ChEBI" id="CHEBI:145989"/>
    </ligand>
</feature>
<dbReference type="EMBL" id="FQVH01000021">
    <property type="protein sequence ID" value="SHF40986.1"/>
    <property type="molecule type" value="Genomic_DNA"/>
</dbReference>
<dbReference type="Gene3D" id="3.65.10.10">
    <property type="entry name" value="Enolpyruvate transferase domain"/>
    <property type="match status" value="2"/>
</dbReference>
<feature type="binding site" evidence="9">
    <location>
        <position position="20"/>
    </location>
    <ligand>
        <name>phosphoenolpyruvate</name>
        <dbReference type="ChEBI" id="CHEBI:58702"/>
    </ligand>
</feature>
<evidence type="ECO:0000313" key="11">
    <source>
        <dbReference type="EMBL" id="SHF40986.1"/>
    </source>
</evidence>
<dbReference type="PANTHER" id="PTHR21090:SF5">
    <property type="entry name" value="PENTAFUNCTIONAL AROM POLYPEPTIDE"/>
    <property type="match status" value="1"/>
</dbReference>
<feature type="binding site" evidence="9">
    <location>
        <position position="25"/>
    </location>
    <ligand>
        <name>3-phosphoshikimate</name>
        <dbReference type="ChEBI" id="CHEBI:145989"/>
    </ligand>
</feature>
<dbReference type="Proteomes" id="UP000184088">
    <property type="component" value="Unassembled WGS sequence"/>
</dbReference>
<evidence type="ECO:0000313" key="12">
    <source>
        <dbReference type="Proteomes" id="UP000184088"/>
    </source>
</evidence>
<keyword evidence="12" id="KW-1185">Reference proteome</keyword>
<dbReference type="FunFam" id="3.65.10.10:FF:000005">
    <property type="entry name" value="3-phosphoshikimate 1-carboxyvinyltransferase"/>
    <property type="match status" value="1"/>
</dbReference>
<protein>
    <recommendedName>
        <fullName evidence="9">3-phosphoshikimate 1-carboxyvinyltransferase</fullName>
        <ecNumber evidence="9">2.5.1.19</ecNumber>
    </recommendedName>
    <alternativeName>
        <fullName evidence="9">5-enolpyruvylshikimate-3-phosphate synthase</fullName>
        <shortName evidence="9">EPSP synthase</shortName>
        <shortName evidence="9">EPSPS</shortName>
    </alternativeName>
</protein>
<comment type="caution">
    <text evidence="9">Lacks conserved residue(s) required for the propagation of feature annotation.</text>
</comment>
<comment type="catalytic activity">
    <reaction evidence="8">
        <text>3-phosphoshikimate + phosphoenolpyruvate = 5-O-(1-carboxyvinyl)-3-phosphoshikimate + phosphate</text>
        <dbReference type="Rhea" id="RHEA:21256"/>
        <dbReference type="ChEBI" id="CHEBI:43474"/>
        <dbReference type="ChEBI" id="CHEBI:57701"/>
        <dbReference type="ChEBI" id="CHEBI:58702"/>
        <dbReference type="ChEBI" id="CHEBI:145989"/>
        <dbReference type="EC" id="2.5.1.19"/>
    </reaction>
    <physiologicalReaction direction="left-to-right" evidence="8">
        <dbReference type="Rhea" id="RHEA:21257"/>
    </physiologicalReaction>
</comment>
<dbReference type="NCBIfam" id="TIGR01356">
    <property type="entry name" value="aroA"/>
    <property type="match status" value="1"/>
</dbReference>
<keyword evidence="5 9" id="KW-0028">Amino-acid biosynthesis</keyword>
<evidence type="ECO:0000256" key="3">
    <source>
        <dbReference type="ARBA" id="ARBA00009948"/>
    </source>
</evidence>
<comment type="function">
    <text evidence="1 9">Catalyzes the transfer of the enolpyruvyl moiety of phosphoenolpyruvate (PEP) to the 5-hydroxyl of shikimate-3-phosphate (S3P) to produce enolpyruvyl shikimate-3-phosphate and inorganic phosphate.</text>
</comment>
<dbReference type="EC" id="2.5.1.19" evidence="9"/>
<dbReference type="InterPro" id="IPR023193">
    <property type="entry name" value="EPSP_synthase_CS"/>
</dbReference>
<evidence type="ECO:0000256" key="8">
    <source>
        <dbReference type="ARBA" id="ARBA00044633"/>
    </source>
</evidence>
<keyword evidence="7 9" id="KW-0057">Aromatic amino acid biosynthesis</keyword>
<comment type="subunit">
    <text evidence="9">Monomer.</text>
</comment>
<dbReference type="GO" id="GO:0005737">
    <property type="term" value="C:cytoplasm"/>
    <property type="evidence" value="ECO:0007669"/>
    <property type="project" value="UniProtKB-SubCell"/>
</dbReference>
<feature type="active site" description="Proton acceptor" evidence="9">
    <location>
        <position position="312"/>
    </location>
</feature>
<feature type="binding site" evidence="9">
    <location>
        <position position="387"/>
    </location>
    <ligand>
        <name>phosphoenolpyruvate</name>
        <dbReference type="ChEBI" id="CHEBI:58702"/>
    </ligand>
</feature>
<evidence type="ECO:0000256" key="1">
    <source>
        <dbReference type="ARBA" id="ARBA00002174"/>
    </source>
</evidence>
<dbReference type="PROSITE" id="PS00885">
    <property type="entry name" value="EPSP_SYNTHASE_2"/>
    <property type="match status" value="1"/>
</dbReference>
<feature type="binding site" evidence="9">
    <location>
        <position position="166"/>
    </location>
    <ligand>
        <name>phosphoenolpyruvate</name>
        <dbReference type="ChEBI" id="CHEBI:58702"/>
    </ligand>
</feature>
<dbReference type="AlphaFoldDB" id="A0A1M5BEW3"/>
<evidence type="ECO:0000256" key="6">
    <source>
        <dbReference type="ARBA" id="ARBA00022679"/>
    </source>
</evidence>
<feature type="binding site" evidence="9">
    <location>
        <position position="343"/>
    </location>
    <ligand>
        <name>phosphoenolpyruvate</name>
        <dbReference type="ChEBI" id="CHEBI:58702"/>
    </ligand>
</feature>
<feature type="domain" description="Enolpyruvate transferase" evidence="10">
    <location>
        <begin position="10"/>
        <end position="422"/>
    </location>
</feature>
<evidence type="ECO:0000256" key="2">
    <source>
        <dbReference type="ARBA" id="ARBA00004811"/>
    </source>
</evidence>
<dbReference type="PANTHER" id="PTHR21090">
    <property type="entry name" value="AROM/DEHYDROQUINATE SYNTHASE"/>
    <property type="match status" value="1"/>
</dbReference>
<dbReference type="GO" id="GO:0009423">
    <property type="term" value="P:chorismate biosynthetic process"/>
    <property type="evidence" value="ECO:0007669"/>
    <property type="project" value="UniProtKB-UniRule"/>
</dbReference>
<accession>A0A1M5BEW3</accession>
<dbReference type="GO" id="GO:0008652">
    <property type="term" value="P:amino acid biosynthetic process"/>
    <property type="evidence" value="ECO:0007669"/>
    <property type="project" value="UniProtKB-KW"/>
</dbReference>
<dbReference type="RefSeq" id="WP_073344462.1">
    <property type="nucleotide sequence ID" value="NZ_FQVH01000021.1"/>
</dbReference>
<feature type="binding site" evidence="9">
    <location>
        <position position="164"/>
    </location>
    <ligand>
        <name>3-phosphoshikimate</name>
        <dbReference type="ChEBI" id="CHEBI:145989"/>
    </ligand>
</feature>
<feature type="binding site" evidence="9">
    <location>
        <position position="312"/>
    </location>
    <ligand>
        <name>3-phosphoshikimate</name>
        <dbReference type="ChEBI" id="CHEBI:145989"/>
    </ligand>
</feature>
<evidence type="ECO:0000259" key="10">
    <source>
        <dbReference type="Pfam" id="PF00275"/>
    </source>
</evidence>
<dbReference type="Pfam" id="PF00275">
    <property type="entry name" value="EPSP_synthase"/>
    <property type="match status" value="1"/>
</dbReference>
<feature type="binding site" evidence="9">
    <location>
        <position position="339"/>
    </location>
    <ligand>
        <name>3-phosphoshikimate</name>
        <dbReference type="ChEBI" id="CHEBI:145989"/>
    </ligand>
</feature>
<dbReference type="PROSITE" id="PS00104">
    <property type="entry name" value="EPSP_SYNTHASE_1"/>
    <property type="match status" value="1"/>
</dbReference>
<dbReference type="UniPathway" id="UPA00053">
    <property type="reaction ID" value="UER00089"/>
</dbReference>
<feature type="binding site" evidence="9">
    <location>
        <position position="120"/>
    </location>
    <ligand>
        <name>phosphoenolpyruvate</name>
        <dbReference type="ChEBI" id="CHEBI:58702"/>
    </ligand>
</feature>
<gene>
    <name evidence="9" type="primary">aroA</name>
    <name evidence="11" type="ORF">SAMN02746089_01864</name>
</gene>
<dbReference type="GO" id="GO:0003866">
    <property type="term" value="F:3-phosphoshikimate 1-carboxyvinyltransferase activity"/>
    <property type="evidence" value="ECO:0007669"/>
    <property type="project" value="UniProtKB-UniRule"/>
</dbReference>
<evidence type="ECO:0000256" key="7">
    <source>
        <dbReference type="ARBA" id="ARBA00023141"/>
    </source>
</evidence>
<dbReference type="STRING" id="1121256.SAMN02746089_01864"/>
<reference evidence="11 12" key="1">
    <citation type="submission" date="2016-11" db="EMBL/GenBank/DDBJ databases">
        <authorList>
            <person name="Jaros S."/>
            <person name="Januszkiewicz K."/>
            <person name="Wedrychowicz H."/>
        </authorList>
    </citation>
    <scope>NUCLEOTIDE SEQUENCE [LARGE SCALE GENOMIC DNA]</scope>
    <source>
        <strain evidence="11 12">DSM 17918</strain>
    </source>
</reference>
<dbReference type="CDD" id="cd01556">
    <property type="entry name" value="EPSP_synthase"/>
    <property type="match status" value="1"/>
</dbReference>
<evidence type="ECO:0000256" key="9">
    <source>
        <dbReference type="HAMAP-Rule" id="MF_00210"/>
    </source>
</evidence>
<dbReference type="InterPro" id="IPR006264">
    <property type="entry name" value="EPSP_synthase"/>
</dbReference>
<sequence>MQIKGDCKGLYGSVVVPGDKSISHRAIMLGALADGDTVVYNFLRGQDCLSTISCFRKLGIDIEEFDERIVVHGKGLKGLRKPEDILYVGNSGTTIRIMMGILSGQTFDCVLDGDDSIRKRPMDRVIKPLRQMGAVIDGRDGGFPPITVKGSVLKGINYQMPIASAQVKSSILMASLYAEGETVIYEPVKSRDHTEIMLSYFGGDVTISGNIIVSRPVNRLQPQIVDVAGDISSAAYFIVAGLIVPDSEILIKGVGVNPTRTGIIDALLNMGADIEIINKRIVSSEPVADIRVRTSCLHGITISGDIIPRMIDEIPIFCVAAAMAEGITVIKDASELRVKESDRIYTISRGLRALGADVRETHDGMVIYGRPQNGFNASTVKSFKDHRVAMSMAIAALVAKGETTIEDFECVDISFPGFIEILNGIRRDI</sequence>
<organism evidence="11 12">
    <name type="scientific">Caldanaerobius fijiensis DSM 17918</name>
    <dbReference type="NCBI Taxonomy" id="1121256"/>
    <lineage>
        <taxon>Bacteria</taxon>
        <taxon>Bacillati</taxon>
        <taxon>Bacillota</taxon>
        <taxon>Clostridia</taxon>
        <taxon>Thermoanaerobacterales</taxon>
        <taxon>Thermoanaerobacteraceae</taxon>
        <taxon>Caldanaerobius</taxon>
    </lineage>
</organism>
<feature type="binding site" evidence="9">
    <location>
        <position position="166"/>
    </location>
    <ligand>
        <name>3-phosphoshikimate</name>
        <dbReference type="ChEBI" id="CHEBI:145989"/>
    </ligand>
</feature>
<dbReference type="SUPFAM" id="SSF55205">
    <property type="entry name" value="EPT/RTPC-like"/>
    <property type="match status" value="1"/>
</dbReference>
<evidence type="ECO:0000256" key="4">
    <source>
        <dbReference type="ARBA" id="ARBA00022490"/>
    </source>
</evidence>
<keyword evidence="6 9" id="KW-0808">Transferase</keyword>
<dbReference type="OrthoDB" id="9809920at2"/>
<dbReference type="FunFam" id="3.65.10.10:FF:000006">
    <property type="entry name" value="3-phosphoshikimate 1-carboxyvinyltransferase"/>
    <property type="match status" value="1"/>
</dbReference>
<proteinExistence type="inferred from homology"/>
<keyword evidence="4 9" id="KW-0963">Cytoplasm</keyword>
<evidence type="ECO:0000256" key="5">
    <source>
        <dbReference type="ARBA" id="ARBA00022605"/>
    </source>
</evidence>
<feature type="binding site" evidence="9">
    <location>
        <position position="20"/>
    </location>
    <ligand>
        <name>3-phosphoshikimate</name>
        <dbReference type="ChEBI" id="CHEBI:145989"/>
    </ligand>
</feature>
<dbReference type="InterPro" id="IPR013792">
    <property type="entry name" value="RNA3'P_cycl/enolpyr_Trfase_a/b"/>
</dbReference>
<name>A0A1M5BEW3_9THEO</name>
<comment type="similarity">
    <text evidence="3 9">Belongs to the EPSP synthase family.</text>
</comment>
<dbReference type="InterPro" id="IPR036968">
    <property type="entry name" value="Enolpyruvate_Tfrase_sf"/>
</dbReference>
<comment type="subcellular location">
    <subcellularLocation>
        <location evidence="9">Cytoplasm</location>
    </subcellularLocation>
</comment>
<dbReference type="HAMAP" id="MF_00210">
    <property type="entry name" value="EPSP_synth"/>
    <property type="match status" value="1"/>
</dbReference>
<dbReference type="InterPro" id="IPR001986">
    <property type="entry name" value="Enolpyruvate_Tfrase_dom"/>
</dbReference>
<dbReference type="GO" id="GO:0009073">
    <property type="term" value="P:aromatic amino acid family biosynthetic process"/>
    <property type="evidence" value="ECO:0007669"/>
    <property type="project" value="UniProtKB-KW"/>
</dbReference>
<feature type="binding site" evidence="9">
    <location>
        <position position="92"/>
    </location>
    <ligand>
        <name>phosphoenolpyruvate</name>
        <dbReference type="ChEBI" id="CHEBI:58702"/>
    </ligand>
</feature>
<dbReference type="PIRSF" id="PIRSF000505">
    <property type="entry name" value="EPSPS"/>
    <property type="match status" value="1"/>
</dbReference>
<comment type="pathway">
    <text evidence="2 9">Metabolic intermediate biosynthesis; chorismate biosynthesis; chorismate from D-erythrose 4-phosphate and phosphoenolpyruvate: step 6/7.</text>
</comment>